<organism evidence="6 7">
    <name type="scientific">Amycolatopsis cihanbeyliensis</name>
    <dbReference type="NCBI Taxonomy" id="1128664"/>
    <lineage>
        <taxon>Bacteria</taxon>
        <taxon>Bacillati</taxon>
        <taxon>Actinomycetota</taxon>
        <taxon>Actinomycetes</taxon>
        <taxon>Pseudonocardiales</taxon>
        <taxon>Pseudonocardiaceae</taxon>
        <taxon>Amycolatopsis</taxon>
    </lineage>
</organism>
<keyword evidence="2" id="KW-0596">Phosphopantetheine</keyword>
<dbReference type="InterPro" id="IPR001242">
    <property type="entry name" value="Condensation_dom"/>
</dbReference>
<dbReference type="Gene3D" id="1.10.1200.10">
    <property type="entry name" value="ACP-like"/>
    <property type="match status" value="2"/>
</dbReference>
<evidence type="ECO:0000256" key="1">
    <source>
        <dbReference type="ARBA" id="ARBA00001957"/>
    </source>
</evidence>
<proteinExistence type="predicted"/>
<dbReference type="InterPro" id="IPR010071">
    <property type="entry name" value="AA_adenyl_dom"/>
</dbReference>
<comment type="cofactor">
    <cofactor evidence="1">
        <name>pantetheine 4'-phosphate</name>
        <dbReference type="ChEBI" id="CHEBI:47942"/>
    </cofactor>
</comment>
<dbReference type="GO" id="GO:0044550">
    <property type="term" value="P:secondary metabolite biosynthetic process"/>
    <property type="evidence" value="ECO:0007669"/>
    <property type="project" value="TreeGrafter"/>
</dbReference>
<sequence length="1190" mass="126086">MTAVDTPRTVPAHWGLGTEVEYPGTTVAELIRTRIDHTPEAVAVRQWDSGLSYAELGRTANALAARLAELGVGPETRVGIAHGRSPELVPAVLGVLLAGGAYLPLDPGQPRQRLLDMLTDAGAELVLADAEGEAALAGAGCRVLRVPEPPRAPVPAHPCPATPDNAAYVLYTSGSTGRPKGVVVPHRSVVSLATAFGPATGAGAGSVTLAFAAISFDVSVSDLLVPLACGGSVALAGERERADVARLQRFAQTHVPTRGSIPVALLPLLDPARLPSLRTLLTGSEAPGPEQVRRWAGPAGERPRRFLNLYGPTETCVQVTAFSAEGSWDRPLPIGRPLPNHRVYVVDERLRPVPIGGAGELLVGGAGLARGYLGQPGLTASRFVPDPVGGAPGERVYRTGDLVRWEPDGTLLFLGRADRQVKIRGQRVEIGEVEAVLRAHEATGHCVVDTVPGPRGPELVAFVTPAPGTSTPGADLLRRHCSLRLPAAMVPRIRIVPGLPLTDSGKVDLARLHRMPAGRDASRPGRAPGTPIERAVATHWRAVLGGDGEPGLDDDFFACGGHSVTAMRLVAVLRTELRGDVAVEDVLAGRTLAGIAERVAAAPEITGTDGWYGTPPRLSPAQRRLWLLDRYAPDATAYNIAMAERLHGPLDLAALRTALRAVAARQEVLRWRIPDAGGVPYAAVDPPGEVPLAVADLSRLPERALDTALADRLAAAARVPFDLARGPLWRAQLYLLGAREHVLAITAHHTVFDGWSQDLVYRDLAAAYAQACEQGTALLDPLPAGFADYVAWRAERQRRRATADLAWWVEHLRDVPTTLDVPADRPRPVEQTFRGAAAHRRLDERTSAAISGLGRDLGATASAVLMAALGLVLRRVTGLRDFVVGTPAVDRRHADFQDMVGFFVEIIPLRVRVSEETPFSAQVIAMRDELLDTLAHPEVSLEEIVGALGAGGAADRNPVAQVMFNMFNFTAPALRLPGLRAEPVPVGVPGSPFDLTVYGQERDGRIGIDLVYNPDLFDADRMEALLDGYLDVLRALVSTPDATLGSVELPGERRLATPGAGAARAPLAAADAPAPGGGTTPETGTERAIAEVWCAVLGLPAVGATESFFEVGGTSMAAAEVQDRLRDRLRVPVRLVEMFRFPTVRALAAHVDGAGGTTGSAALDRAARRTAARRTRVRHRPSANDQGGIQ</sequence>
<dbReference type="NCBIfam" id="TIGR01733">
    <property type="entry name" value="AA-adenyl-dom"/>
    <property type="match status" value="1"/>
</dbReference>
<dbReference type="Proteomes" id="UP000320876">
    <property type="component" value="Unassembled WGS sequence"/>
</dbReference>
<dbReference type="PROSITE" id="PS00455">
    <property type="entry name" value="AMP_BINDING"/>
    <property type="match status" value="1"/>
</dbReference>
<dbReference type="GO" id="GO:0005737">
    <property type="term" value="C:cytoplasm"/>
    <property type="evidence" value="ECO:0007669"/>
    <property type="project" value="TreeGrafter"/>
</dbReference>
<name>A0A542DFE5_AMYCI</name>
<dbReference type="EMBL" id="VFML01000001">
    <property type="protein sequence ID" value="TQJ01802.1"/>
    <property type="molecule type" value="Genomic_DNA"/>
</dbReference>
<dbReference type="Pfam" id="PF00501">
    <property type="entry name" value="AMP-binding"/>
    <property type="match status" value="1"/>
</dbReference>
<evidence type="ECO:0000313" key="7">
    <source>
        <dbReference type="Proteomes" id="UP000320876"/>
    </source>
</evidence>
<dbReference type="PANTHER" id="PTHR45527">
    <property type="entry name" value="NONRIBOSOMAL PEPTIDE SYNTHETASE"/>
    <property type="match status" value="1"/>
</dbReference>
<feature type="domain" description="Carrier" evidence="5">
    <location>
        <begin position="527"/>
        <end position="603"/>
    </location>
</feature>
<dbReference type="Gene3D" id="2.30.38.10">
    <property type="entry name" value="Luciferase, Domain 3"/>
    <property type="match status" value="1"/>
</dbReference>
<dbReference type="InterPro" id="IPR009081">
    <property type="entry name" value="PP-bd_ACP"/>
</dbReference>
<dbReference type="InterPro" id="IPR036736">
    <property type="entry name" value="ACP-like_sf"/>
</dbReference>
<feature type="domain" description="Carrier" evidence="5">
    <location>
        <begin position="1080"/>
        <end position="1155"/>
    </location>
</feature>
<dbReference type="InterPro" id="IPR000873">
    <property type="entry name" value="AMP-dep_synth/lig_dom"/>
</dbReference>
<dbReference type="GO" id="GO:0003824">
    <property type="term" value="F:catalytic activity"/>
    <property type="evidence" value="ECO:0007669"/>
    <property type="project" value="InterPro"/>
</dbReference>
<dbReference type="GO" id="GO:0031177">
    <property type="term" value="F:phosphopantetheine binding"/>
    <property type="evidence" value="ECO:0007669"/>
    <property type="project" value="InterPro"/>
</dbReference>
<dbReference type="FunFam" id="2.30.38.10:FF:000001">
    <property type="entry name" value="Non-ribosomal peptide synthetase PvdI"/>
    <property type="match status" value="1"/>
</dbReference>
<dbReference type="Gene3D" id="3.30.300.30">
    <property type="match status" value="1"/>
</dbReference>
<dbReference type="CDD" id="cd05930">
    <property type="entry name" value="A_NRPS"/>
    <property type="match status" value="1"/>
</dbReference>
<dbReference type="CDD" id="cd19531">
    <property type="entry name" value="LCL_NRPS-like"/>
    <property type="match status" value="1"/>
</dbReference>
<dbReference type="SUPFAM" id="SSF47336">
    <property type="entry name" value="ACP-like"/>
    <property type="match status" value="2"/>
</dbReference>
<dbReference type="SUPFAM" id="SSF52777">
    <property type="entry name" value="CoA-dependent acyltransferases"/>
    <property type="match status" value="2"/>
</dbReference>
<comment type="caution">
    <text evidence="6">The sequence shown here is derived from an EMBL/GenBank/DDBJ whole genome shotgun (WGS) entry which is preliminary data.</text>
</comment>
<protein>
    <submittedName>
        <fullName evidence="6">Amino acid adenylation domain-containing protein</fullName>
    </submittedName>
</protein>
<dbReference type="Pfam" id="PF00668">
    <property type="entry name" value="Condensation"/>
    <property type="match status" value="1"/>
</dbReference>
<evidence type="ECO:0000256" key="3">
    <source>
        <dbReference type="ARBA" id="ARBA00022553"/>
    </source>
</evidence>
<feature type="compositionally biased region" description="Low complexity" evidence="4">
    <location>
        <begin position="1058"/>
        <end position="1083"/>
    </location>
</feature>
<dbReference type="InterPro" id="IPR023213">
    <property type="entry name" value="CAT-like_dom_sf"/>
</dbReference>
<dbReference type="Pfam" id="PF00550">
    <property type="entry name" value="PP-binding"/>
    <property type="match status" value="2"/>
</dbReference>
<dbReference type="Gene3D" id="3.40.50.980">
    <property type="match status" value="2"/>
</dbReference>
<dbReference type="Pfam" id="PF13193">
    <property type="entry name" value="AMP-binding_C"/>
    <property type="match status" value="1"/>
</dbReference>
<feature type="region of interest" description="Disordered" evidence="4">
    <location>
        <begin position="1058"/>
        <end position="1084"/>
    </location>
</feature>
<dbReference type="FunFam" id="3.40.50.980:FF:000001">
    <property type="entry name" value="Non-ribosomal peptide synthetase"/>
    <property type="match status" value="1"/>
</dbReference>
<dbReference type="Gene3D" id="3.30.559.30">
    <property type="entry name" value="Nonribosomal peptide synthetase, condensation domain"/>
    <property type="match status" value="1"/>
</dbReference>
<dbReference type="GO" id="GO:0008610">
    <property type="term" value="P:lipid biosynthetic process"/>
    <property type="evidence" value="ECO:0007669"/>
    <property type="project" value="UniProtKB-ARBA"/>
</dbReference>
<evidence type="ECO:0000256" key="4">
    <source>
        <dbReference type="SAM" id="MobiDB-lite"/>
    </source>
</evidence>
<gene>
    <name evidence="6" type="ORF">FB471_1518</name>
</gene>
<dbReference type="InterPro" id="IPR020806">
    <property type="entry name" value="PKS_PP-bd"/>
</dbReference>
<dbReference type="SMART" id="SM00823">
    <property type="entry name" value="PKS_PP"/>
    <property type="match status" value="2"/>
</dbReference>
<dbReference type="FunFam" id="3.40.50.12780:FF:000012">
    <property type="entry name" value="Non-ribosomal peptide synthetase"/>
    <property type="match status" value="1"/>
</dbReference>
<reference evidence="6 7" key="1">
    <citation type="submission" date="2019-06" db="EMBL/GenBank/DDBJ databases">
        <title>Sequencing the genomes of 1000 actinobacteria strains.</title>
        <authorList>
            <person name="Klenk H.-P."/>
        </authorList>
    </citation>
    <scope>NUCLEOTIDE SEQUENCE [LARGE SCALE GENOMIC DNA]</scope>
    <source>
        <strain evidence="6 7">DSM 45679</strain>
    </source>
</reference>
<dbReference type="PANTHER" id="PTHR45527:SF1">
    <property type="entry name" value="FATTY ACID SYNTHASE"/>
    <property type="match status" value="1"/>
</dbReference>
<dbReference type="Gene3D" id="3.30.559.10">
    <property type="entry name" value="Chloramphenicol acetyltransferase-like domain"/>
    <property type="match status" value="1"/>
</dbReference>
<evidence type="ECO:0000259" key="5">
    <source>
        <dbReference type="PROSITE" id="PS50075"/>
    </source>
</evidence>
<dbReference type="AlphaFoldDB" id="A0A542DFE5"/>
<dbReference type="PROSITE" id="PS50075">
    <property type="entry name" value="CARRIER"/>
    <property type="match status" value="2"/>
</dbReference>
<evidence type="ECO:0000313" key="6">
    <source>
        <dbReference type="EMBL" id="TQJ01802.1"/>
    </source>
</evidence>
<dbReference type="InterPro" id="IPR025110">
    <property type="entry name" value="AMP-bd_C"/>
</dbReference>
<dbReference type="SUPFAM" id="SSF56801">
    <property type="entry name" value="Acetyl-CoA synthetase-like"/>
    <property type="match status" value="1"/>
</dbReference>
<dbReference type="OrthoDB" id="2472181at2"/>
<dbReference type="GO" id="GO:0043041">
    <property type="term" value="P:amino acid activation for nonribosomal peptide biosynthetic process"/>
    <property type="evidence" value="ECO:0007669"/>
    <property type="project" value="TreeGrafter"/>
</dbReference>
<dbReference type="InterPro" id="IPR045851">
    <property type="entry name" value="AMP-bd_C_sf"/>
</dbReference>
<feature type="region of interest" description="Disordered" evidence="4">
    <location>
        <begin position="1170"/>
        <end position="1190"/>
    </location>
</feature>
<evidence type="ECO:0000256" key="2">
    <source>
        <dbReference type="ARBA" id="ARBA00022450"/>
    </source>
</evidence>
<feature type="compositionally biased region" description="Basic residues" evidence="4">
    <location>
        <begin position="1170"/>
        <end position="1181"/>
    </location>
</feature>
<accession>A0A542DFE5</accession>
<dbReference type="InterPro" id="IPR020845">
    <property type="entry name" value="AMP-binding_CS"/>
</dbReference>
<keyword evidence="3" id="KW-0597">Phosphoprotein</keyword>
<keyword evidence="7" id="KW-1185">Reference proteome</keyword>
<dbReference type="RefSeq" id="WP_141996619.1">
    <property type="nucleotide sequence ID" value="NZ_VFML01000001.1"/>
</dbReference>